<evidence type="ECO:0000313" key="2">
    <source>
        <dbReference type="Proteomes" id="UP000568380"/>
    </source>
</evidence>
<reference evidence="1 2" key="1">
    <citation type="submission" date="2020-08" db="EMBL/GenBank/DDBJ databases">
        <title>Genomic Encyclopedia of Type Strains, Phase IV (KMG-IV): sequencing the most valuable type-strain genomes for metagenomic binning, comparative biology and taxonomic classification.</title>
        <authorList>
            <person name="Goeker M."/>
        </authorList>
    </citation>
    <scope>NUCLEOTIDE SEQUENCE [LARGE SCALE GENOMIC DNA]</scope>
    <source>
        <strain evidence="1 2">DSM 45385</strain>
    </source>
</reference>
<organism evidence="1 2">
    <name type="scientific">Nonomuraea endophytica</name>
    <dbReference type="NCBI Taxonomy" id="714136"/>
    <lineage>
        <taxon>Bacteria</taxon>
        <taxon>Bacillati</taxon>
        <taxon>Actinomycetota</taxon>
        <taxon>Actinomycetes</taxon>
        <taxon>Streptosporangiales</taxon>
        <taxon>Streptosporangiaceae</taxon>
        <taxon>Nonomuraea</taxon>
    </lineage>
</organism>
<dbReference type="RefSeq" id="WP_184968222.1">
    <property type="nucleotide sequence ID" value="NZ_JACHIN010000010.1"/>
</dbReference>
<dbReference type="EMBL" id="JACHIN010000010">
    <property type="protein sequence ID" value="MBB5081112.1"/>
    <property type="molecule type" value="Genomic_DNA"/>
</dbReference>
<evidence type="ECO:0000313" key="1">
    <source>
        <dbReference type="EMBL" id="MBB5081112.1"/>
    </source>
</evidence>
<dbReference type="InterPro" id="IPR045428">
    <property type="entry name" value="EACC1"/>
</dbReference>
<dbReference type="Pfam" id="PF19953">
    <property type="entry name" value="EACC1"/>
    <property type="match status" value="1"/>
</dbReference>
<sequence length="118" mass="12900">MTDITLEGEADLLHSLEEWLRDVDALRGRVSLRTAPPGPGRMGSGPPELLVAVEAETQAEALGRTVEMWLRVRGRGVTLKLRVGQQVTELDLRGDVDVDRLARQVDALLRDALHTAGP</sequence>
<name>A0A7W8A7M5_9ACTN</name>
<comment type="caution">
    <text evidence="1">The sequence shown here is derived from an EMBL/GenBank/DDBJ whole genome shotgun (WGS) entry which is preliminary data.</text>
</comment>
<dbReference type="AlphaFoldDB" id="A0A7W8A7M5"/>
<gene>
    <name evidence="1" type="ORF">HNR40_006607</name>
</gene>
<accession>A0A7W8A7M5</accession>
<dbReference type="Proteomes" id="UP000568380">
    <property type="component" value="Unassembled WGS sequence"/>
</dbReference>
<keyword evidence="2" id="KW-1185">Reference proteome</keyword>
<proteinExistence type="predicted"/>
<protein>
    <submittedName>
        <fullName evidence="1">Uncharacterized protein</fullName>
    </submittedName>
</protein>